<sequence length="145" mass="17109">MSRCDYRYFGDVMSFDSMYRTNAYNRSLVIFIEVNHHMKTVIFRFGLLVNKMVDTYRWISQKFLKAMHGKSLITVVTDGDKAMSKAIRLVLPSTVQHLCCWHLERNVQMNVCDIGFTQAFTHCMLTYMTEAEFESHWLNVIERFG</sequence>
<comment type="caution">
    <text evidence="2">The sequence shown here is derived from an EMBL/GenBank/DDBJ whole genome shotgun (WGS) entry which is preliminary data.</text>
</comment>
<name>A0AAD9X070_9ROSI</name>
<accession>A0AAD9X070</accession>
<reference evidence="2" key="1">
    <citation type="journal article" date="2023" name="Plant J.">
        <title>Genome sequences and population genomics provide insights into the demographic history, inbreeding, and mutation load of two 'living fossil' tree species of Dipteronia.</title>
        <authorList>
            <person name="Feng Y."/>
            <person name="Comes H.P."/>
            <person name="Chen J."/>
            <person name="Zhu S."/>
            <person name="Lu R."/>
            <person name="Zhang X."/>
            <person name="Li P."/>
            <person name="Qiu J."/>
            <person name="Olsen K.M."/>
            <person name="Qiu Y."/>
        </authorList>
    </citation>
    <scope>NUCLEOTIDE SEQUENCE</scope>
    <source>
        <strain evidence="2">KIB01</strain>
    </source>
</reference>
<dbReference type="PANTHER" id="PTHR47718:SF13">
    <property type="entry name" value="OS09G0290500 PROTEIN"/>
    <property type="match status" value="1"/>
</dbReference>
<dbReference type="Proteomes" id="UP001280121">
    <property type="component" value="Unassembled WGS sequence"/>
</dbReference>
<dbReference type="Pfam" id="PF10551">
    <property type="entry name" value="MULE"/>
    <property type="match status" value="1"/>
</dbReference>
<feature type="domain" description="MULE transposase" evidence="1">
    <location>
        <begin position="12"/>
        <end position="105"/>
    </location>
</feature>
<keyword evidence="3" id="KW-1185">Reference proteome</keyword>
<dbReference type="InterPro" id="IPR018289">
    <property type="entry name" value="MULE_transposase_dom"/>
</dbReference>
<dbReference type="AlphaFoldDB" id="A0AAD9X070"/>
<dbReference type="EMBL" id="JANJYI010000005">
    <property type="protein sequence ID" value="KAK2649083.1"/>
    <property type="molecule type" value="Genomic_DNA"/>
</dbReference>
<evidence type="ECO:0000313" key="2">
    <source>
        <dbReference type="EMBL" id="KAK2649083.1"/>
    </source>
</evidence>
<organism evidence="2 3">
    <name type="scientific">Dipteronia dyeriana</name>
    <dbReference type="NCBI Taxonomy" id="168575"/>
    <lineage>
        <taxon>Eukaryota</taxon>
        <taxon>Viridiplantae</taxon>
        <taxon>Streptophyta</taxon>
        <taxon>Embryophyta</taxon>
        <taxon>Tracheophyta</taxon>
        <taxon>Spermatophyta</taxon>
        <taxon>Magnoliopsida</taxon>
        <taxon>eudicotyledons</taxon>
        <taxon>Gunneridae</taxon>
        <taxon>Pentapetalae</taxon>
        <taxon>rosids</taxon>
        <taxon>malvids</taxon>
        <taxon>Sapindales</taxon>
        <taxon>Sapindaceae</taxon>
        <taxon>Hippocastanoideae</taxon>
        <taxon>Acereae</taxon>
        <taxon>Dipteronia</taxon>
    </lineage>
</organism>
<evidence type="ECO:0000313" key="3">
    <source>
        <dbReference type="Proteomes" id="UP001280121"/>
    </source>
</evidence>
<protein>
    <recommendedName>
        <fullName evidence="1">MULE transposase domain-containing protein</fullName>
    </recommendedName>
</protein>
<proteinExistence type="predicted"/>
<evidence type="ECO:0000259" key="1">
    <source>
        <dbReference type="Pfam" id="PF10551"/>
    </source>
</evidence>
<gene>
    <name evidence="2" type="ORF">Ddye_016572</name>
</gene>
<dbReference type="PANTHER" id="PTHR47718">
    <property type="entry name" value="OS01G0519700 PROTEIN"/>
    <property type="match status" value="1"/>
</dbReference>